<evidence type="ECO:0000313" key="1">
    <source>
        <dbReference type="EMBL" id="PZO16889.1"/>
    </source>
</evidence>
<proteinExistence type="predicted"/>
<sequence length="150" mass="16439">MSLDFYPAQAGRFSNLSTHQIDTLKADEPMEDFSDMLSFNQSSAAKLIPLLALPVEDGYGEMAAADLYQRCHAALLKDSAAIEEFTCAEDRLVAQVLTELSGSDSSGPQVINVGTDAHMVEGLRRRVLQLKDLALLTMQRHGSRGYVQMC</sequence>
<reference evidence="1 2" key="2">
    <citation type="submission" date="2018-06" db="EMBL/GenBank/DDBJ databases">
        <title>Metagenomic assembly of (sub)arctic Cyanobacteria and their associated microbiome from non-axenic cultures.</title>
        <authorList>
            <person name="Baurain D."/>
        </authorList>
    </citation>
    <scope>NUCLEOTIDE SEQUENCE [LARGE SCALE GENOMIC DNA]</scope>
    <source>
        <strain evidence="1">ULC129bin1</strain>
    </source>
</reference>
<dbReference type="Proteomes" id="UP000249354">
    <property type="component" value="Unassembled WGS sequence"/>
</dbReference>
<protein>
    <submittedName>
        <fullName evidence="1">Uncharacterized protein</fullName>
    </submittedName>
</protein>
<gene>
    <name evidence="1" type="ORF">DCF25_11890</name>
</gene>
<organism evidence="1 2">
    <name type="scientific">Leptolyngbya foveolarum</name>
    <dbReference type="NCBI Taxonomy" id="47253"/>
    <lineage>
        <taxon>Bacteria</taxon>
        <taxon>Bacillati</taxon>
        <taxon>Cyanobacteriota</taxon>
        <taxon>Cyanophyceae</taxon>
        <taxon>Leptolyngbyales</taxon>
        <taxon>Leptolyngbyaceae</taxon>
        <taxon>Leptolyngbya group</taxon>
        <taxon>Leptolyngbya</taxon>
    </lineage>
</organism>
<accession>A0A2W4UJ27</accession>
<name>A0A2W4UJ27_9CYAN</name>
<reference evidence="2" key="1">
    <citation type="submission" date="2018-04" db="EMBL/GenBank/DDBJ databases">
        <authorList>
            <person name="Cornet L."/>
        </authorList>
    </citation>
    <scope>NUCLEOTIDE SEQUENCE [LARGE SCALE GENOMIC DNA]</scope>
</reference>
<evidence type="ECO:0000313" key="2">
    <source>
        <dbReference type="Proteomes" id="UP000249354"/>
    </source>
</evidence>
<dbReference type="AlphaFoldDB" id="A0A2W4UJ27"/>
<comment type="caution">
    <text evidence="1">The sequence shown here is derived from an EMBL/GenBank/DDBJ whole genome shotgun (WGS) entry which is preliminary data.</text>
</comment>
<dbReference type="EMBL" id="QBMC01000074">
    <property type="protein sequence ID" value="PZO16889.1"/>
    <property type="molecule type" value="Genomic_DNA"/>
</dbReference>